<reference evidence="1" key="1">
    <citation type="submission" date="2024-05" db="EMBL/GenBank/DDBJ databases">
        <title>30 novel species of actinomycetes from the DSMZ collection.</title>
        <authorList>
            <person name="Nouioui I."/>
        </authorList>
    </citation>
    <scope>NUCLEOTIDE SEQUENCE</scope>
    <source>
        <strain evidence="1">DSM 40712</strain>
    </source>
</reference>
<accession>A0ABU3AF26</accession>
<protein>
    <submittedName>
        <fullName evidence="1">Uncharacterized protein</fullName>
    </submittedName>
</protein>
<evidence type="ECO:0000313" key="2">
    <source>
        <dbReference type="Proteomes" id="UP001180724"/>
    </source>
</evidence>
<keyword evidence="2" id="KW-1185">Reference proteome</keyword>
<organism evidence="1 2">
    <name type="scientific">Streptomyces lancefieldiae</name>
    <dbReference type="NCBI Taxonomy" id="3075520"/>
    <lineage>
        <taxon>Bacteria</taxon>
        <taxon>Bacillati</taxon>
        <taxon>Actinomycetota</taxon>
        <taxon>Actinomycetes</taxon>
        <taxon>Kitasatosporales</taxon>
        <taxon>Streptomycetaceae</taxon>
        <taxon>Streptomyces</taxon>
    </lineage>
</organism>
<sequence>MTAPVPSRLSPTAGLLNALARLYIRRAVPFIAIQEKAREEAINLNHRLRTARDFADTEAAGYIDRSYLEEP</sequence>
<dbReference type="EMBL" id="JAVRFH010000001">
    <property type="protein sequence ID" value="MDT0608782.1"/>
    <property type="molecule type" value="Genomic_DNA"/>
</dbReference>
<proteinExistence type="predicted"/>
<name>A0ABU3AF26_9ACTN</name>
<evidence type="ECO:0000313" key="1">
    <source>
        <dbReference type="EMBL" id="MDT0608782.1"/>
    </source>
</evidence>
<dbReference type="RefSeq" id="WP_311570371.1">
    <property type="nucleotide sequence ID" value="NZ_JAVRFH010000001.1"/>
</dbReference>
<comment type="caution">
    <text evidence="1">The sequence shown here is derived from an EMBL/GenBank/DDBJ whole genome shotgun (WGS) entry which is preliminary data.</text>
</comment>
<dbReference type="Proteomes" id="UP001180724">
    <property type="component" value="Unassembled WGS sequence"/>
</dbReference>
<gene>
    <name evidence="1" type="ORF">RM812_00770</name>
</gene>